<dbReference type="EMBL" id="JAHWGI010001301">
    <property type="protein sequence ID" value="KAK3927936.1"/>
    <property type="molecule type" value="Genomic_DNA"/>
</dbReference>
<dbReference type="SUPFAM" id="SSF56219">
    <property type="entry name" value="DNase I-like"/>
    <property type="match status" value="1"/>
</dbReference>
<dbReference type="InterPro" id="IPR005135">
    <property type="entry name" value="Endo/exonuclease/phosphatase"/>
</dbReference>
<reference evidence="6" key="1">
    <citation type="submission" date="2021-07" db="EMBL/GenBank/DDBJ databases">
        <authorList>
            <person name="Catto M.A."/>
            <person name="Jacobson A."/>
            <person name="Kennedy G."/>
            <person name="Labadie P."/>
            <person name="Hunt B.G."/>
            <person name="Srinivasan R."/>
        </authorList>
    </citation>
    <scope>NUCLEOTIDE SEQUENCE</scope>
    <source>
        <strain evidence="6">PL_HMW_Pooled</strain>
        <tissue evidence="6">Head</tissue>
    </source>
</reference>
<keyword evidence="7" id="KW-1185">Reference proteome</keyword>
<evidence type="ECO:0000256" key="1">
    <source>
        <dbReference type="SAM" id="Coils"/>
    </source>
</evidence>
<protein>
    <submittedName>
        <fullName evidence="6">Histone-lysine N-methyltransferase 2D</fullName>
    </submittedName>
</protein>
<reference evidence="6" key="2">
    <citation type="journal article" date="2023" name="BMC Genomics">
        <title>Pest status, molecular evolution, and epigenetic factors derived from the genome assembly of Frankliniella fusca, a thysanopteran phytovirus vector.</title>
        <authorList>
            <person name="Catto M.A."/>
            <person name="Labadie P.E."/>
            <person name="Jacobson A.L."/>
            <person name="Kennedy G.G."/>
            <person name="Srinivasan R."/>
            <person name="Hunt B.G."/>
        </authorList>
    </citation>
    <scope>NUCLEOTIDE SEQUENCE</scope>
    <source>
        <strain evidence="6">PL_HMW_Pooled</strain>
    </source>
</reference>
<sequence length="827" mass="94479">MGEDCAVCSDHLPEEHAVCSLNGCKLHFQCAGIQESTWRKANKSSWKCPDCRKGKTNDAIPVTAEEQRNFMTLVLGKLEVLDELKTLKPMVKDLEVSVAYLSEKYDEMMETFRENKKKINELETKVNKLNSDSLDKDKTISELQMKIRDADQYARNRNIEISGVNEVEGEDLRIIMKKIAGALKIKHEDGDIDVIHRVPSKGKDKNSKIIAQFCTRSKRDEWMQKKRVVPVYASDIIDTYSTHRVYLNTHLCQQWKQLLWLAKQEGRPRGYKLIWFWNGKILAKKDVTDQNVIRIVSEQDLKFCYLFVNSGVDIVAVSETFYNENSQKEVPGYKVFYVNRIDRRGGGVAIYIANYIEVYRPPKIGHMDVLAEDLDTYMVNYKYTVLCGDLNARINSGSAETQIIENLLNNHSLDMLPLKPTYHTASCDSTLDVIASNCNELILDHGQMAAPGFSAHDLLYSVFDFEKPKKGRNTVTFRDMSRFSLESFLNDLSSVQWEEVYKENNIDCKLFTFNTLFMYMVNKHAPLKSVRTKHMATPWINGNILKLIRMRDKARKKYLKSRSREDFESFRKLRNSAKQEIRNSKVRHYHEIFNNGSDPKKMWAAIRSLGCMKNKYPGSGEKCDSKITADELNKYYTGVGTVQNPEAIKATQQYYDTQADMVGDKFHFKYVYPGDIKKAFQHITSKAVGPDLVPIFFVKSSIDVLIPIIEHIYNYCLQSSLFPTIWKMANVKPIPKVEQAEKCKDFRPGRSRPDCVERGGAFGPPLTPNPTGPSPLQATLPPVSPLRPPYPTTPSPLPPPSSAPNTNHPLTPTTPPYPQHPSPLQHP</sequence>
<feature type="coiled-coil region" evidence="1">
    <location>
        <begin position="105"/>
        <end position="132"/>
    </location>
</feature>
<dbReference type="Pfam" id="PF25298">
    <property type="entry name" value="Baculo_FP_2nd"/>
    <property type="match status" value="1"/>
</dbReference>
<feature type="compositionally biased region" description="Basic and acidic residues" evidence="2">
    <location>
        <begin position="744"/>
        <end position="757"/>
    </location>
</feature>
<feature type="compositionally biased region" description="Pro residues" evidence="2">
    <location>
        <begin position="812"/>
        <end position="827"/>
    </location>
</feature>
<dbReference type="InterPro" id="IPR057251">
    <property type="entry name" value="FP_C"/>
</dbReference>
<dbReference type="PANTHER" id="PTHR47510">
    <property type="entry name" value="REVERSE TRANSCRIPTASE DOMAIN-CONTAINING PROTEIN"/>
    <property type="match status" value="1"/>
</dbReference>
<dbReference type="Pfam" id="PF03258">
    <property type="entry name" value="Baculo_FP"/>
    <property type="match status" value="1"/>
</dbReference>
<keyword evidence="1" id="KW-0175">Coiled coil</keyword>
<dbReference type="AlphaFoldDB" id="A0AAE1LPK3"/>
<gene>
    <name evidence="6" type="ORF">KUF71_016221</name>
</gene>
<evidence type="ECO:0000313" key="7">
    <source>
        <dbReference type="Proteomes" id="UP001219518"/>
    </source>
</evidence>
<evidence type="ECO:0000256" key="2">
    <source>
        <dbReference type="SAM" id="MobiDB-lite"/>
    </source>
</evidence>
<name>A0AAE1LPK3_9NEOP</name>
<feature type="domain" description="FP protein C-terminal" evidence="5">
    <location>
        <begin position="254"/>
        <end position="302"/>
    </location>
</feature>
<feature type="region of interest" description="Disordered" evidence="2">
    <location>
        <begin position="744"/>
        <end position="827"/>
    </location>
</feature>
<feature type="domain" description="Endonuclease/exonuclease/phosphatase" evidence="4">
    <location>
        <begin position="355"/>
        <end position="454"/>
    </location>
</feature>
<evidence type="ECO:0000313" key="6">
    <source>
        <dbReference type="EMBL" id="KAK3927936.1"/>
    </source>
</evidence>
<dbReference type="PANTHER" id="PTHR47510:SF3">
    <property type="entry name" value="ENDO_EXONUCLEASE_PHOSPHATASE DOMAIN-CONTAINING PROTEIN"/>
    <property type="match status" value="1"/>
</dbReference>
<dbReference type="GO" id="GO:0003824">
    <property type="term" value="F:catalytic activity"/>
    <property type="evidence" value="ECO:0007669"/>
    <property type="project" value="InterPro"/>
</dbReference>
<organism evidence="6 7">
    <name type="scientific">Frankliniella fusca</name>
    <dbReference type="NCBI Taxonomy" id="407009"/>
    <lineage>
        <taxon>Eukaryota</taxon>
        <taxon>Metazoa</taxon>
        <taxon>Ecdysozoa</taxon>
        <taxon>Arthropoda</taxon>
        <taxon>Hexapoda</taxon>
        <taxon>Insecta</taxon>
        <taxon>Pterygota</taxon>
        <taxon>Neoptera</taxon>
        <taxon>Paraneoptera</taxon>
        <taxon>Thysanoptera</taxon>
        <taxon>Terebrantia</taxon>
        <taxon>Thripoidea</taxon>
        <taxon>Thripidae</taxon>
        <taxon>Frankliniella</taxon>
    </lineage>
</organism>
<dbReference type="InterPro" id="IPR036691">
    <property type="entry name" value="Endo/exonu/phosph_ase_sf"/>
</dbReference>
<accession>A0AAE1LPK3</accession>
<dbReference type="Gene3D" id="3.60.10.10">
    <property type="entry name" value="Endonuclease/exonuclease/phosphatase"/>
    <property type="match status" value="1"/>
</dbReference>
<evidence type="ECO:0000259" key="4">
    <source>
        <dbReference type="Pfam" id="PF14529"/>
    </source>
</evidence>
<feature type="compositionally biased region" description="Pro residues" evidence="2">
    <location>
        <begin position="782"/>
        <end position="802"/>
    </location>
</feature>
<evidence type="ECO:0000259" key="3">
    <source>
        <dbReference type="Pfam" id="PF03258"/>
    </source>
</evidence>
<comment type="caution">
    <text evidence="6">The sequence shown here is derived from an EMBL/GenBank/DDBJ whole genome shotgun (WGS) entry which is preliminary data.</text>
</comment>
<dbReference type="InterPro" id="IPR004941">
    <property type="entry name" value="FP_N"/>
</dbReference>
<proteinExistence type="predicted"/>
<dbReference type="Pfam" id="PF14529">
    <property type="entry name" value="Exo_endo_phos_2"/>
    <property type="match status" value="1"/>
</dbReference>
<evidence type="ECO:0000259" key="5">
    <source>
        <dbReference type="Pfam" id="PF25298"/>
    </source>
</evidence>
<dbReference type="Proteomes" id="UP001219518">
    <property type="component" value="Unassembled WGS sequence"/>
</dbReference>
<feature type="domain" description="FP protein N-terminal" evidence="3">
    <location>
        <begin position="157"/>
        <end position="243"/>
    </location>
</feature>